<organism evidence="6 7">
    <name type="scientific">Candidatus Enterococcus avicola</name>
    <dbReference type="NCBI Taxonomy" id="2838561"/>
    <lineage>
        <taxon>Bacteria</taxon>
        <taxon>Bacillati</taxon>
        <taxon>Bacillota</taxon>
        <taxon>Bacilli</taxon>
        <taxon>Lactobacillales</taxon>
        <taxon>Enterococcaceae</taxon>
        <taxon>Enterococcus</taxon>
    </lineage>
</organism>
<dbReference type="InterPro" id="IPR006076">
    <property type="entry name" value="FAD-dep_OxRdtase"/>
</dbReference>
<dbReference type="PANTHER" id="PTHR13847">
    <property type="entry name" value="SARCOSINE DEHYDROGENASE-RELATED"/>
    <property type="match status" value="1"/>
</dbReference>
<dbReference type="Gene3D" id="3.50.50.60">
    <property type="entry name" value="FAD/NAD(P)-binding domain"/>
    <property type="match status" value="1"/>
</dbReference>
<dbReference type="AlphaFoldDB" id="A0A9D2JJS4"/>
<evidence type="ECO:0000256" key="2">
    <source>
        <dbReference type="ARBA" id="ARBA00009410"/>
    </source>
</evidence>
<dbReference type="GO" id="GO:0005737">
    <property type="term" value="C:cytoplasm"/>
    <property type="evidence" value="ECO:0007669"/>
    <property type="project" value="TreeGrafter"/>
</dbReference>
<proteinExistence type="inferred from homology"/>
<accession>A0A9D2JJS4</accession>
<gene>
    <name evidence="6" type="ORF">IAA20_09200</name>
</gene>
<dbReference type="SUPFAM" id="SSF54373">
    <property type="entry name" value="FAD-linked reductases, C-terminal domain"/>
    <property type="match status" value="1"/>
</dbReference>
<comment type="cofactor">
    <cofactor evidence="1">
        <name>FAD</name>
        <dbReference type="ChEBI" id="CHEBI:57692"/>
    </cofactor>
</comment>
<keyword evidence="3" id="KW-0285">Flavoprotein</keyword>
<dbReference type="PANTHER" id="PTHR13847:SF286">
    <property type="entry name" value="D-AMINO ACID DEHYDROGENASE"/>
    <property type="match status" value="1"/>
</dbReference>
<comment type="caution">
    <text evidence="6">The sequence shown here is derived from an EMBL/GenBank/DDBJ whole genome shotgun (WGS) entry which is preliminary data.</text>
</comment>
<evidence type="ECO:0000259" key="5">
    <source>
        <dbReference type="Pfam" id="PF01266"/>
    </source>
</evidence>
<protein>
    <submittedName>
        <fullName evidence="6">FAD-binding oxidoreductase</fullName>
    </submittedName>
</protein>
<evidence type="ECO:0000256" key="1">
    <source>
        <dbReference type="ARBA" id="ARBA00001974"/>
    </source>
</evidence>
<dbReference type="Pfam" id="PF01266">
    <property type="entry name" value="DAO"/>
    <property type="match status" value="1"/>
</dbReference>
<sequence>MKKIAIIGGGIIGMTLANYLDTQQFEITLYDDGIGQATKASAGIISPWLSKRRNKKWYQLAKDGAAFFPKLVKDFELGTSVYNQTGTVIFRKDDELDALYDFAQQRLIDTPEMGSIERLSEEETTAALPLLKPRKALKISGGGKLDGLAYLEKLAQLAKGKGIRLINKKVELRQLDNKLVILDNGNSEIFDIVFVTAGPAIKNLLAPLGYNVDIRPQKGQLLEFETTHLESHDWPVVMLDGEADFIPFEQGKILIGATHENEGEWDLTPTQAAYDQLWSHAKEFLVEPYSFQKSPFNYRVGTRAYTSDFAPFFGEVEPKSNLLVASGLGSSGLTVGPLIGYLLAQKVNHGIWQTEHYQKPIESYIKKTRIVT</sequence>
<comment type="similarity">
    <text evidence="2">Belongs to the DadA oxidoreductase family.</text>
</comment>
<dbReference type="Proteomes" id="UP000824063">
    <property type="component" value="Unassembled WGS sequence"/>
</dbReference>
<dbReference type="Gene3D" id="3.30.9.10">
    <property type="entry name" value="D-Amino Acid Oxidase, subunit A, domain 2"/>
    <property type="match status" value="1"/>
</dbReference>
<name>A0A9D2JJS4_9ENTE</name>
<dbReference type="GO" id="GO:0016491">
    <property type="term" value="F:oxidoreductase activity"/>
    <property type="evidence" value="ECO:0007669"/>
    <property type="project" value="UniProtKB-KW"/>
</dbReference>
<dbReference type="SUPFAM" id="SSF51971">
    <property type="entry name" value="Nucleotide-binding domain"/>
    <property type="match status" value="1"/>
</dbReference>
<evidence type="ECO:0000313" key="7">
    <source>
        <dbReference type="Proteomes" id="UP000824063"/>
    </source>
</evidence>
<reference evidence="6" key="2">
    <citation type="submission" date="2021-04" db="EMBL/GenBank/DDBJ databases">
        <authorList>
            <person name="Gilroy R."/>
        </authorList>
    </citation>
    <scope>NUCLEOTIDE SEQUENCE</scope>
    <source>
        <strain evidence="6">CHK172-16539</strain>
    </source>
</reference>
<dbReference type="EMBL" id="DXBN01000212">
    <property type="protein sequence ID" value="HIZ54105.1"/>
    <property type="molecule type" value="Genomic_DNA"/>
</dbReference>
<dbReference type="InterPro" id="IPR036188">
    <property type="entry name" value="FAD/NAD-bd_sf"/>
</dbReference>
<evidence type="ECO:0000313" key="6">
    <source>
        <dbReference type="EMBL" id="HIZ54105.1"/>
    </source>
</evidence>
<evidence type="ECO:0000256" key="4">
    <source>
        <dbReference type="ARBA" id="ARBA00023002"/>
    </source>
</evidence>
<evidence type="ECO:0000256" key="3">
    <source>
        <dbReference type="ARBA" id="ARBA00022630"/>
    </source>
</evidence>
<reference evidence="6" key="1">
    <citation type="journal article" date="2021" name="PeerJ">
        <title>Extensive microbial diversity within the chicken gut microbiome revealed by metagenomics and culture.</title>
        <authorList>
            <person name="Gilroy R."/>
            <person name="Ravi A."/>
            <person name="Getino M."/>
            <person name="Pursley I."/>
            <person name="Horton D.L."/>
            <person name="Alikhan N.F."/>
            <person name="Baker D."/>
            <person name="Gharbi K."/>
            <person name="Hall N."/>
            <person name="Watson M."/>
            <person name="Adriaenssens E.M."/>
            <person name="Foster-Nyarko E."/>
            <person name="Jarju S."/>
            <person name="Secka A."/>
            <person name="Antonio M."/>
            <person name="Oren A."/>
            <person name="Chaudhuri R.R."/>
            <person name="La Ragione R."/>
            <person name="Hildebrand F."/>
            <person name="Pallen M.J."/>
        </authorList>
    </citation>
    <scope>NUCLEOTIDE SEQUENCE</scope>
    <source>
        <strain evidence="6">CHK172-16539</strain>
    </source>
</reference>
<keyword evidence="4" id="KW-0560">Oxidoreductase</keyword>
<feature type="domain" description="FAD dependent oxidoreductase" evidence="5">
    <location>
        <begin position="3"/>
        <end position="345"/>
    </location>
</feature>